<reference evidence="4" key="1">
    <citation type="submission" date="2016-06" db="UniProtKB">
        <authorList>
            <consortium name="WormBaseParasite"/>
        </authorList>
    </citation>
    <scope>IDENTIFICATION</scope>
</reference>
<dbReference type="InterPro" id="IPR029602">
    <property type="entry name" value="IFT74"/>
</dbReference>
<dbReference type="PANTHER" id="PTHR31432">
    <property type="entry name" value="INTRAFLAGELLAR TRANSPORT PROTEIN 74 HOMOLOG"/>
    <property type="match status" value="1"/>
</dbReference>
<dbReference type="EMBL" id="UZAJ01007406">
    <property type="protein sequence ID" value="VDO49908.1"/>
    <property type="molecule type" value="Genomic_DNA"/>
</dbReference>
<evidence type="ECO:0000313" key="4">
    <source>
        <dbReference type="WBParaSite" id="OFLC_0000722701-mRNA-1"/>
    </source>
</evidence>
<name>A0A183HIB6_9BILA</name>
<dbReference type="STRING" id="387005.A0A183HIB6"/>
<evidence type="ECO:0000256" key="1">
    <source>
        <dbReference type="SAM" id="Coils"/>
    </source>
</evidence>
<dbReference type="GO" id="GO:0005929">
    <property type="term" value="C:cilium"/>
    <property type="evidence" value="ECO:0007669"/>
    <property type="project" value="TreeGrafter"/>
</dbReference>
<accession>A0A183HIB6</accession>
<dbReference type="AlphaFoldDB" id="A0A183HIB6"/>
<organism evidence="4">
    <name type="scientific">Onchocerca flexuosa</name>
    <dbReference type="NCBI Taxonomy" id="387005"/>
    <lineage>
        <taxon>Eukaryota</taxon>
        <taxon>Metazoa</taxon>
        <taxon>Ecdysozoa</taxon>
        <taxon>Nematoda</taxon>
        <taxon>Chromadorea</taxon>
        <taxon>Rhabditida</taxon>
        <taxon>Spirurina</taxon>
        <taxon>Spiruromorpha</taxon>
        <taxon>Filarioidea</taxon>
        <taxon>Onchocercidae</taxon>
        <taxon>Onchocerca</taxon>
    </lineage>
</organism>
<reference evidence="2 3" key="2">
    <citation type="submission" date="2018-11" db="EMBL/GenBank/DDBJ databases">
        <authorList>
            <consortium name="Pathogen Informatics"/>
        </authorList>
    </citation>
    <scope>NUCLEOTIDE SEQUENCE [LARGE SCALE GENOMIC DNA]</scope>
</reference>
<keyword evidence="3" id="KW-1185">Reference proteome</keyword>
<keyword evidence="1" id="KW-0175">Coiled coil</keyword>
<dbReference type="WBParaSite" id="OFLC_0000722701-mRNA-1">
    <property type="protein sequence ID" value="OFLC_0000722701-mRNA-1"/>
    <property type="gene ID" value="OFLC_0000722701"/>
</dbReference>
<evidence type="ECO:0000313" key="3">
    <source>
        <dbReference type="Proteomes" id="UP000267606"/>
    </source>
</evidence>
<gene>
    <name evidence="2" type="ORF">OFLC_LOCUS7228</name>
</gene>
<feature type="coiled-coil region" evidence="1">
    <location>
        <begin position="187"/>
        <end position="232"/>
    </location>
</feature>
<evidence type="ECO:0000313" key="2">
    <source>
        <dbReference type="EMBL" id="VDO49908.1"/>
    </source>
</evidence>
<dbReference type="GO" id="GO:0035735">
    <property type="term" value="P:intraciliary transport involved in cilium assembly"/>
    <property type="evidence" value="ECO:0007669"/>
    <property type="project" value="TreeGrafter"/>
</dbReference>
<dbReference type="Proteomes" id="UP000267606">
    <property type="component" value="Unassembled WGS sequence"/>
</dbReference>
<feature type="coiled-coil region" evidence="1">
    <location>
        <begin position="69"/>
        <end position="103"/>
    </location>
</feature>
<dbReference type="GO" id="GO:0030992">
    <property type="term" value="C:intraciliary transport particle B"/>
    <property type="evidence" value="ECO:0007669"/>
    <property type="project" value="InterPro"/>
</dbReference>
<protein>
    <submittedName>
        <fullName evidence="4">t-SNARE coiled-coil homology domain-containing protein</fullName>
    </submittedName>
</protein>
<dbReference type="GO" id="GO:0048487">
    <property type="term" value="F:beta-tubulin binding"/>
    <property type="evidence" value="ECO:0007669"/>
    <property type="project" value="InterPro"/>
</dbReference>
<proteinExistence type="predicted"/>
<sequence length="245" mass="28965">MYDSIHISIVYVRLIFSPNHLFLTAGLYERLAELEEKRLTIVDEFNAEGTPDEQRERLLQTVIRTTDEINVIQKQLDDVNDQIEQLTEELREFDIEMENVAGNTVNCEKNEKYRELKLKEMQIDEFLNSYDSLRTEEELRVDEISTEVIRILELISTNITNFCLISQNTNLELTEFKINENISASALKELYIRLKEELVEMDKLEKHLKIDNNQISERIKGMNEEMTQFENIDDLKSHTEQKREA</sequence>
<dbReference type="PANTHER" id="PTHR31432:SF0">
    <property type="entry name" value="INTRAFLAGELLAR TRANSPORT PROTEIN 74 HOMOLOG"/>
    <property type="match status" value="1"/>
</dbReference>